<protein>
    <submittedName>
        <fullName evidence="1">Uncharacterized protein</fullName>
    </submittedName>
</protein>
<sequence length="31" mass="3555">MNFQYVVRLEPYNIPRKSRSTGRCAASVPDV</sequence>
<dbReference type="AlphaFoldDB" id="A0A2P2NNZ8"/>
<reference evidence="1" key="1">
    <citation type="submission" date="2018-02" db="EMBL/GenBank/DDBJ databases">
        <title>Rhizophora mucronata_Transcriptome.</title>
        <authorList>
            <person name="Meera S.P."/>
            <person name="Sreeshan A."/>
            <person name="Augustine A."/>
        </authorList>
    </citation>
    <scope>NUCLEOTIDE SEQUENCE</scope>
    <source>
        <tissue evidence="1">Leaf</tissue>
    </source>
</reference>
<dbReference type="EMBL" id="GGEC01063722">
    <property type="protein sequence ID" value="MBX44206.1"/>
    <property type="molecule type" value="Transcribed_RNA"/>
</dbReference>
<evidence type="ECO:0000313" key="1">
    <source>
        <dbReference type="EMBL" id="MBX44206.1"/>
    </source>
</evidence>
<accession>A0A2P2NNZ8</accession>
<proteinExistence type="predicted"/>
<organism evidence="1">
    <name type="scientific">Rhizophora mucronata</name>
    <name type="common">Asiatic mangrove</name>
    <dbReference type="NCBI Taxonomy" id="61149"/>
    <lineage>
        <taxon>Eukaryota</taxon>
        <taxon>Viridiplantae</taxon>
        <taxon>Streptophyta</taxon>
        <taxon>Embryophyta</taxon>
        <taxon>Tracheophyta</taxon>
        <taxon>Spermatophyta</taxon>
        <taxon>Magnoliopsida</taxon>
        <taxon>eudicotyledons</taxon>
        <taxon>Gunneridae</taxon>
        <taxon>Pentapetalae</taxon>
        <taxon>rosids</taxon>
        <taxon>fabids</taxon>
        <taxon>Malpighiales</taxon>
        <taxon>Rhizophoraceae</taxon>
        <taxon>Rhizophora</taxon>
    </lineage>
</organism>
<name>A0A2P2NNZ8_RHIMU</name>